<gene>
    <name evidence="1" type="primary">ORF161326</name>
</gene>
<proteinExistence type="predicted"/>
<name>A0A0B7B4F9_9EUPU</name>
<dbReference type="AlphaFoldDB" id="A0A0B7B4F9"/>
<organism evidence="1">
    <name type="scientific">Arion vulgaris</name>
    <dbReference type="NCBI Taxonomy" id="1028688"/>
    <lineage>
        <taxon>Eukaryota</taxon>
        <taxon>Metazoa</taxon>
        <taxon>Spiralia</taxon>
        <taxon>Lophotrochozoa</taxon>
        <taxon>Mollusca</taxon>
        <taxon>Gastropoda</taxon>
        <taxon>Heterobranchia</taxon>
        <taxon>Euthyneura</taxon>
        <taxon>Panpulmonata</taxon>
        <taxon>Eupulmonata</taxon>
        <taxon>Stylommatophora</taxon>
        <taxon>Helicina</taxon>
        <taxon>Arionoidea</taxon>
        <taxon>Arionidae</taxon>
        <taxon>Arion</taxon>
    </lineage>
</organism>
<sequence>MRSIDENTVKFGPHNQHMSYCKCAKFHDPVFIITREKKCGALLSDLPSYINNGEKKHDVYNSISKWNADVMGKRSAG</sequence>
<accession>A0A0B7B4F9</accession>
<dbReference type="EMBL" id="HACG01040902">
    <property type="protein sequence ID" value="CEK87767.1"/>
    <property type="molecule type" value="Transcribed_RNA"/>
</dbReference>
<evidence type="ECO:0000313" key="1">
    <source>
        <dbReference type="EMBL" id="CEK87767.1"/>
    </source>
</evidence>
<protein>
    <submittedName>
        <fullName evidence="1">Uncharacterized protein</fullName>
    </submittedName>
</protein>
<reference evidence="1" key="1">
    <citation type="submission" date="2014-12" db="EMBL/GenBank/DDBJ databases">
        <title>Insight into the proteome of Arion vulgaris.</title>
        <authorList>
            <person name="Aradska J."/>
            <person name="Bulat T."/>
            <person name="Smidak R."/>
            <person name="Sarate P."/>
            <person name="Gangsoo J."/>
            <person name="Sialana F."/>
            <person name="Bilban M."/>
            <person name="Lubec G."/>
        </authorList>
    </citation>
    <scope>NUCLEOTIDE SEQUENCE</scope>
    <source>
        <tissue evidence="1">Skin</tissue>
    </source>
</reference>